<proteinExistence type="inferred from homology"/>
<evidence type="ECO:0000313" key="3">
    <source>
        <dbReference type="EMBL" id="MBS4223790.1"/>
    </source>
</evidence>
<dbReference type="Pfam" id="PF00106">
    <property type="entry name" value="adh_short"/>
    <property type="match status" value="1"/>
</dbReference>
<dbReference type="InterPro" id="IPR036291">
    <property type="entry name" value="NAD(P)-bd_dom_sf"/>
</dbReference>
<dbReference type="PANTHER" id="PTHR24320:SF226">
    <property type="entry name" value="RETINOL DEHYDROGENASE 11"/>
    <property type="match status" value="1"/>
</dbReference>
<dbReference type="Proteomes" id="UP000676456">
    <property type="component" value="Unassembled WGS sequence"/>
</dbReference>
<keyword evidence="4" id="KW-1185">Reference proteome</keyword>
<dbReference type="SUPFAM" id="SSF51735">
    <property type="entry name" value="NAD(P)-binding Rossmann-fold domains"/>
    <property type="match status" value="1"/>
</dbReference>
<keyword evidence="2" id="KW-0560">Oxidoreductase</keyword>
<gene>
    <name evidence="3" type="ORF">KHA91_13630</name>
</gene>
<sequence>MKEKFVIITGANSGIGQAAALKFASEGYHVIMACRNMGISTDVQKDIIDITKNNNVDLMELDVSSFDSIRSFCTAFTSKYPRLDILIHNAAYLNHGEKEYKLSPEHIELSFATNTFGPFLMTRLLADHLAKSPDPRILHACTTNIKNFFDPKRKIEFDNLCGELKDTRPYSTYKMYGDSKMALLILTFKMAEKYKSRGIKVNALQINRVKLSKETINKMHSVWRVFARLQNLTNPLPSGMADNYFQICTSDQFKNVTGQLINHKLEIVKPSTSEKGFTQLKNIFGSSSYPSYATNPQNVEQIWRLSTKLTEETPQNF</sequence>
<dbReference type="InterPro" id="IPR002347">
    <property type="entry name" value="SDR_fam"/>
</dbReference>
<reference evidence="3 4" key="1">
    <citation type="submission" date="2021-05" db="EMBL/GenBank/DDBJ databases">
        <title>Novel Bacillus species.</title>
        <authorList>
            <person name="Liu G."/>
        </authorList>
    </citation>
    <scope>NUCLEOTIDE SEQUENCE [LARGE SCALE GENOMIC DNA]</scope>
    <source>
        <strain evidence="3 4">FJAT-49682</strain>
    </source>
</reference>
<dbReference type="RefSeq" id="WP_213098768.1">
    <property type="nucleotide sequence ID" value="NZ_JAGYPN010000002.1"/>
</dbReference>
<dbReference type="PANTHER" id="PTHR24320">
    <property type="entry name" value="RETINOL DEHYDROGENASE"/>
    <property type="match status" value="1"/>
</dbReference>
<comment type="similarity">
    <text evidence="1">Belongs to the short-chain dehydrogenases/reductases (SDR) family.</text>
</comment>
<evidence type="ECO:0000256" key="2">
    <source>
        <dbReference type="ARBA" id="ARBA00023002"/>
    </source>
</evidence>
<accession>A0A942UN88</accession>
<dbReference type="Gene3D" id="3.40.50.720">
    <property type="entry name" value="NAD(P)-binding Rossmann-like Domain"/>
    <property type="match status" value="1"/>
</dbReference>
<dbReference type="AlphaFoldDB" id="A0A942UN88"/>
<evidence type="ECO:0000313" key="4">
    <source>
        <dbReference type="Proteomes" id="UP000676456"/>
    </source>
</evidence>
<protein>
    <submittedName>
        <fullName evidence="3">SDR family NAD(P)-dependent oxidoreductase</fullName>
    </submittedName>
</protein>
<dbReference type="EMBL" id="JAGYPN010000002">
    <property type="protein sequence ID" value="MBS4223790.1"/>
    <property type="molecule type" value="Genomic_DNA"/>
</dbReference>
<comment type="caution">
    <text evidence="3">The sequence shown here is derived from an EMBL/GenBank/DDBJ whole genome shotgun (WGS) entry which is preliminary data.</text>
</comment>
<organism evidence="3 4">
    <name type="scientific">Lederbergia citrea</name>
    <dbReference type="NCBI Taxonomy" id="2833581"/>
    <lineage>
        <taxon>Bacteria</taxon>
        <taxon>Bacillati</taxon>
        <taxon>Bacillota</taxon>
        <taxon>Bacilli</taxon>
        <taxon>Bacillales</taxon>
        <taxon>Bacillaceae</taxon>
        <taxon>Lederbergia</taxon>
    </lineage>
</organism>
<dbReference type="GO" id="GO:0016491">
    <property type="term" value="F:oxidoreductase activity"/>
    <property type="evidence" value="ECO:0007669"/>
    <property type="project" value="UniProtKB-KW"/>
</dbReference>
<name>A0A942UN88_9BACI</name>
<dbReference type="PRINTS" id="PR00081">
    <property type="entry name" value="GDHRDH"/>
</dbReference>
<evidence type="ECO:0000256" key="1">
    <source>
        <dbReference type="ARBA" id="ARBA00006484"/>
    </source>
</evidence>